<dbReference type="AlphaFoldDB" id="A0AAV3XL32"/>
<proteinExistence type="predicted"/>
<gene>
    <name evidence="1" type="ORF">MiSe_81950</name>
</gene>
<organism evidence="1 2">
    <name type="scientific">Microseira wollei NIES-4236</name>
    <dbReference type="NCBI Taxonomy" id="2530354"/>
    <lineage>
        <taxon>Bacteria</taxon>
        <taxon>Bacillati</taxon>
        <taxon>Cyanobacteriota</taxon>
        <taxon>Cyanophyceae</taxon>
        <taxon>Oscillatoriophycideae</taxon>
        <taxon>Aerosakkonematales</taxon>
        <taxon>Aerosakkonemataceae</taxon>
        <taxon>Microseira</taxon>
    </lineage>
</organism>
<evidence type="ECO:0000313" key="2">
    <source>
        <dbReference type="Proteomes" id="UP001050975"/>
    </source>
</evidence>
<reference evidence="1" key="1">
    <citation type="submission" date="2019-10" db="EMBL/GenBank/DDBJ databases">
        <title>Draft genome sequece of Microseira wollei NIES-4236.</title>
        <authorList>
            <person name="Yamaguchi H."/>
            <person name="Suzuki S."/>
            <person name="Kawachi M."/>
        </authorList>
    </citation>
    <scope>NUCLEOTIDE SEQUENCE</scope>
    <source>
        <strain evidence="1">NIES-4236</strain>
    </source>
</reference>
<dbReference type="Proteomes" id="UP001050975">
    <property type="component" value="Unassembled WGS sequence"/>
</dbReference>
<sequence length="163" mass="19264">MVSTPERRWQSDLGSRSQVIRESKIIHRSAIVHHLARFVTEETVALLFKIAPEQIKRIECWQYVVYVHGVGVSCFVSYADFPPILAVDAPKAQDFVRWRKRWRSKFAPQFWQEFYTHHFEYTFSIRELFEWGQLVGLVKSALSEAVLEKLRKVFASQKICLKF</sequence>
<dbReference type="EMBL" id="BLAY01000218">
    <property type="protein sequence ID" value="GET43373.1"/>
    <property type="molecule type" value="Genomic_DNA"/>
</dbReference>
<protein>
    <recommendedName>
        <fullName evidence="3">Transposase</fullName>
    </recommendedName>
</protein>
<dbReference type="RefSeq" id="WP_226592124.1">
    <property type="nucleotide sequence ID" value="NZ_BLAY01000218.1"/>
</dbReference>
<keyword evidence="2" id="KW-1185">Reference proteome</keyword>
<comment type="caution">
    <text evidence="1">The sequence shown here is derived from an EMBL/GenBank/DDBJ whole genome shotgun (WGS) entry which is preliminary data.</text>
</comment>
<accession>A0AAV3XL32</accession>
<evidence type="ECO:0008006" key="3">
    <source>
        <dbReference type="Google" id="ProtNLM"/>
    </source>
</evidence>
<name>A0AAV3XL32_9CYAN</name>
<evidence type="ECO:0000313" key="1">
    <source>
        <dbReference type="EMBL" id="GET43373.1"/>
    </source>
</evidence>